<keyword evidence="2" id="KW-1185">Reference proteome</keyword>
<organism evidence="1 2">
    <name type="scientific">Papilio machaon</name>
    <name type="common">Old World swallowtail butterfly</name>
    <dbReference type="NCBI Taxonomy" id="76193"/>
    <lineage>
        <taxon>Eukaryota</taxon>
        <taxon>Metazoa</taxon>
        <taxon>Ecdysozoa</taxon>
        <taxon>Arthropoda</taxon>
        <taxon>Hexapoda</taxon>
        <taxon>Insecta</taxon>
        <taxon>Pterygota</taxon>
        <taxon>Neoptera</taxon>
        <taxon>Endopterygota</taxon>
        <taxon>Lepidoptera</taxon>
        <taxon>Glossata</taxon>
        <taxon>Ditrysia</taxon>
        <taxon>Papilionoidea</taxon>
        <taxon>Papilionidae</taxon>
        <taxon>Papilioninae</taxon>
        <taxon>Papilio</taxon>
    </lineage>
</organism>
<accession>A0A194RCH8</accession>
<name>A0A194RCH8_PAPMA</name>
<dbReference type="EMBL" id="KQ460367">
    <property type="protein sequence ID" value="KPJ15548.1"/>
    <property type="molecule type" value="Genomic_DNA"/>
</dbReference>
<dbReference type="InParanoid" id="A0A194RCH8"/>
<proteinExistence type="predicted"/>
<sequence length="116" mass="13152">MLSYPMRREVLKTFVDVFLPGSSGRPERGNPHSTCWVRGGICVKVRHCPIMNLDSTVPGCNKNWRVCCRVQSMLSPTVGVARSEQLQYDLHLQDVDSPLMETLAVNNKNIFENLVY</sequence>
<reference evidence="1 2" key="1">
    <citation type="journal article" date="2015" name="Nat. Commun.">
        <title>Outbred genome sequencing and CRISPR/Cas9 gene editing in butterflies.</title>
        <authorList>
            <person name="Li X."/>
            <person name="Fan D."/>
            <person name="Zhang W."/>
            <person name="Liu G."/>
            <person name="Zhang L."/>
            <person name="Zhao L."/>
            <person name="Fang X."/>
            <person name="Chen L."/>
            <person name="Dong Y."/>
            <person name="Chen Y."/>
            <person name="Ding Y."/>
            <person name="Zhao R."/>
            <person name="Feng M."/>
            <person name="Zhu Y."/>
            <person name="Feng Y."/>
            <person name="Jiang X."/>
            <person name="Zhu D."/>
            <person name="Xiang H."/>
            <person name="Feng X."/>
            <person name="Li S."/>
            <person name="Wang J."/>
            <person name="Zhang G."/>
            <person name="Kronforst M.R."/>
            <person name="Wang W."/>
        </authorList>
    </citation>
    <scope>NUCLEOTIDE SEQUENCE [LARGE SCALE GENOMIC DNA]</scope>
    <source>
        <strain evidence="1">Ya'a_city_454_Pm</strain>
        <tissue evidence="1">Whole body</tissue>
    </source>
</reference>
<evidence type="ECO:0000313" key="2">
    <source>
        <dbReference type="Proteomes" id="UP000053240"/>
    </source>
</evidence>
<dbReference type="Proteomes" id="UP000053240">
    <property type="component" value="Unassembled WGS sequence"/>
</dbReference>
<protein>
    <submittedName>
        <fullName evidence="1">Uncharacterized protein</fullName>
    </submittedName>
</protein>
<gene>
    <name evidence="1" type="ORF">RR48_09477</name>
</gene>
<dbReference type="AlphaFoldDB" id="A0A194RCH8"/>
<evidence type="ECO:0000313" key="1">
    <source>
        <dbReference type="EMBL" id="KPJ15548.1"/>
    </source>
</evidence>